<evidence type="ECO:0000313" key="1">
    <source>
        <dbReference type="EMBL" id="MFL9922880.1"/>
    </source>
</evidence>
<keyword evidence="2" id="KW-1185">Reference proteome</keyword>
<protein>
    <submittedName>
        <fullName evidence="1">Uncharacterized protein</fullName>
    </submittedName>
</protein>
<name>A0ABW9A4V5_9BURK</name>
<dbReference type="RefSeq" id="WP_408153974.1">
    <property type="nucleotide sequence ID" value="NZ_JAQQFM010000001.1"/>
</dbReference>
<dbReference type="Proteomes" id="UP001629246">
    <property type="component" value="Unassembled WGS sequence"/>
</dbReference>
<dbReference type="EMBL" id="JAQQFM010000001">
    <property type="protein sequence ID" value="MFL9922880.1"/>
    <property type="molecule type" value="Genomic_DNA"/>
</dbReference>
<sequence>MAGPIGRISQRYFGATINLTPVLRNDGTWSAFVHIDFPDRTTHDFGDFKPGSTKMQALQNAVTGAEQYILSHKKR</sequence>
<organism evidence="1 2">
    <name type="scientific">Herbaspirillum lusitanum</name>
    <dbReference type="NCBI Taxonomy" id="213312"/>
    <lineage>
        <taxon>Bacteria</taxon>
        <taxon>Pseudomonadati</taxon>
        <taxon>Pseudomonadota</taxon>
        <taxon>Betaproteobacteria</taxon>
        <taxon>Burkholderiales</taxon>
        <taxon>Oxalobacteraceae</taxon>
        <taxon>Herbaspirillum</taxon>
    </lineage>
</organism>
<comment type="caution">
    <text evidence="1">The sequence shown here is derived from an EMBL/GenBank/DDBJ whole genome shotgun (WGS) entry which is preliminary data.</text>
</comment>
<proteinExistence type="predicted"/>
<evidence type="ECO:0000313" key="2">
    <source>
        <dbReference type="Proteomes" id="UP001629246"/>
    </source>
</evidence>
<reference evidence="1 2" key="1">
    <citation type="journal article" date="2024" name="Chem. Sci.">
        <title>Discovery of megapolipeptins by genome mining of a Burkholderiales bacteria collection.</title>
        <authorList>
            <person name="Paulo B.S."/>
            <person name="Recchia M.J.J."/>
            <person name="Lee S."/>
            <person name="Fergusson C.H."/>
            <person name="Romanowski S.B."/>
            <person name="Hernandez A."/>
            <person name="Krull N."/>
            <person name="Liu D.Y."/>
            <person name="Cavanagh H."/>
            <person name="Bos A."/>
            <person name="Gray C.A."/>
            <person name="Murphy B.T."/>
            <person name="Linington R.G."/>
            <person name="Eustaquio A.S."/>
        </authorList>
    </citation>
    <scope>NUCLEOTIDE SEQUENCE [LARGE SCALE GENOMIC DNA]</scope>
    <source>
        <strain evidence="1 2">RL21-008-BIB-A</strain>
    </source>
</reference>
<gene>
    <name evidence="1" type="ORF">PQR62_01290</name>
</gene>
<accession>A0ABW9A4V5</accession>